<organism evidence="1 2">
    <name type="scientific">Pisolithus microcarpus 441</name>
    <dbReference type="NCBI Taxonomy" id="765257"/>
    <lineage>
        <taxon>Eukaryota</taxon>
        <taxon>Fungi</taxon>
        <taxon>Dikarya</taxon>
        <taxon>Basidiomycota</taxon>
        <taxon>Agaricomycotina</taxon>
        <taxon>Agaricomycetes</taxon>
        <taxon>Agaricomycetidae</taxon>
        <taxon>Boletales</taxon>
        <taxon>Sclerodermatineae</taxon>
        <taxon>Pisolithaceae</taxon>
        <taxon>Pisolithus</taxon>
    </lineage>
</organism>
<dbReference type="AlphaFoldDB" id="A0A0C9YJP6"/>
<proteinExistence type="predicted"/>
<dbReference type="GO" id="GO:0005829">
    <property type="term" value="C:cytosol"/>
    <property type="evidence" value="ECO:0007669"/>
    <property type="project" value="TreeGrafter"/>
</dbReference>
<dbReference type="GO" id="GO:0005741">
    <property type="term" value="C:mitochondrial outer membrane"/>
    <property type="evidence" value="ECO:0007669"/>
    <property type="project" value="TreeGrafter"/>
</dbReference>
<keyword evidence="2" id="KW-1185">Reference proteome</keyword>
<dbReference type="Proteomes" id="UP000054018">
    <property type="component" value="Unassembled WGS sequence"/>
</dbReference>
<evidence type="ECO:0000313" key="1">
    <source>
        <dbReference type="EMBL" id="KIK25175.1"/>
    </source>
</evidence>
<dbReference type="PANTHER" id="PTHR31859">
    <property type="entry name" value="TETRATRICOPEPTIDE REPEAT PROTEIN 39 FAMILY MEMBER"/>
    <property type="match status" value="1"/>
</dbReference>
<dbReference type="Pfam" id="PF10300">
    <property type="entry name" value="Iml2-TPR_39"/>
    <property type="match status" value="1"/>
</dbReference>
<name>A0A0C9YJP6_9AGAM</name>
<dbReference type="GO" id="GO:0005634">
    <property type="term" value="C:nucleus"/>
    <property type="evidence" value="ECO:0007669"/>
    <property type="project" value="TreeGrafter"/>
</dbReference>
<dbReference type="PANTHER" id="PTHR31859:SF1">
    <property type="entry name" value="TETRATRICOPEPTIDE REPEAT PROTEIN 39C"/>
    <property type="match status" value="1"/>
</dbReference>
<reference evidence="2" key="2">
    <citation type="submission" date="2015-01" db="EMBL/GenBank/DDBJ databases">
        <title>Evolutionary Origins and Diversification of the Mycorrhizal Mutualists.</title>
        <authorList>
            <consortium name="DOE Joint Genome Institute"/>
            <consortium name="Mycorrhizal Genomics Consortium"/>
            <person name="Kohler A."/>
            <person name="Kuo A."/>
            <person name="Nagy L.G."/>
            <person name="Floudas D."/>
            <person name="Copeland A."/>
            <person name="Barry K.W."/>
            <person name="Cichocki N."/>
            <person name="Veneault-Fourrey C."/>
            <person name="LaButti K."/>
            <person name="Lindquist E.A."/>
            <person name="Lipzen A."/>
            <person name="Lundell T."/>
            <person name="Morin E."/>
            <person name="Murat C."/>
            <person name="Riley R."/>
            <person name="Ohm R."/>
            <person name="Sun H."/>
            <person name="Tunlid A."/>
            <person name="Henrissat B."/>
            <person name="Grigoriev I.V."/>
            <person name="Hibbett D.S."/>
            <person name="Martin F."/>
        </authorList>
    </citation>
    <scope>NUCLEOTIDE SEQUENCE [LARGE SCALE GENOMIC DNA]</scope>
    <source>
        <strain evidence="2">441</strain>
    </source>
</reference>
<dbReference type="SUPFAM" id="SSF48452">
    <property type="entry name" value="TPR-like"/>
    <property type="match status" value="1"/>
</dbReference>
<reference evidence="1 2" key="1">
    <citation type="submission" date="2014-04" db="EMBL/GenBank/DDBJ databases">
        <authorList>
            <consortium name="DOE Joint Genome Institute"/>
            <person name="Kuo A."/>
            <person name="Kohler A."/>
            <person name="Costa M.D."/>
            <person name="Nagy L.G."/>
            <person name="Floudas D."/>
            <person name="Copeland A."/>
            <person name="Barry K.W."/>
            <person name="Cichocki N."/>
            <person name="Veneault-Fourrey C."/>
            <person name="LaButti K."/>
            <person name="Lindquist E.A."/>
            <person name="Lipzen A."/>
            <person name="Lundell T."/>
            <person name="Morin E."/>
            <person name="Murat C."/>
            <person name="Sun H."/>
            <person name="Tunlid A."/>
            <person name="Henrissat B."/>
            <person name="Grigoriev I.V."/>
            <person name="Hibbett D.S."/>
            <person name="Martin F."/>
            <person name="Nordberg H.P."/>
            <person name="Cantor M.N."/>
            <person name="Hua S.X."/>
        </authorList>
    </citation>
    <scope>NUCLEOTIDE SEQUENCE [LARGE SCALE GENOMIC DNA]</scope>
    <source>
        <strain evidence="1 2">441</strain>
    </source>
</reference>
<dbReference type="EMBL" id="KN833710">
    <property type="protein sequence ID" value="KIK25175.1"/>
    <property type="molecule type" value="Genomic_DNA"/>
</dbReference>
<sequence>MSRPPPPVPSTYTPEKALDDLPGIQWALCEFLHSRMLESEEFCDRMDPNKERLCFANGYGVIQVIKGLMSFEDKDLLSALHHMKRGTSVAAAHRKPPPSLAGRLAGYIVPGLSYSGPEWVAQMTDVERHAELMYAEGLYYKSLVGIVYSGDWLSFIKEMLNMRTILSTYRQLGRYLEAADAAYTASHYQDSEVSLNVPLEDPSIDRHFRSGVYVGLGLSHLALSLMPSRILTIVEMFGYRGDRMEGLRLLGSVGGWNSGDDKDVVPQAEEGLRRPMCDMSLLIFHLVLSTYTFEGVDVNLARRIVEWNLKTYPNGVFFLFGAGRLALVRSQPERALEYYAKAAQCQSQYRNLQHISWWESAIANFALWDVKASKEWWSRLRAEATWSKATYTYGEAACLASLGEHAAAADLMARVGDLRQRIAGKSIPLEKFTARKARKYLAQDNHLVLPAMELAYVFCALSHAPQKVVLEKMIPNIRKALEELGLTEAGCTKAGNGTVKSAQEGYWDNVCLTRFLEGVCWRYVAYPDPDADLDANGRLPVAVDDARQRAELAFKAVFEHGPKIELDHYLVYYAHFEYGRLLARSGKKDEARTHFDLVLSGKVAEVNPAGRKGKYSLENALYVRTHAAVDALEQDRLL</sequence>
<accession>A0A0C9YJP6</accession>
<dbReference type="HOGENOM" id="CLU_010086_2_1_1"/>
<gene>
    <name evidence="1" type="ORF">PISMIDRAFT_642586</name>
</gene>
<evidence type="ECO:0000313" key="2">
    <source>
        <dbReference type="Proteomes" id="UP000054018"/>
    </source>
</evidence>
<dbReference type="InterPro" id="IPR011990">
    <property type="entry name" value="TPR-like_helical_dom_sf"/>
</dbReference>
<dbReference type="OrthoDB" id="43460at2759"/>
<protein>
    <submittedName>
        <fullName evidence="1">Unplaced genomic scaffold scaffold_26, whole genome shotgun sequence</fullName>
    </submittedName>
</protein>
<dbReference type="InterPro" id="IPR019412">
    <property type="entry name" value="IML2/TPR_39"/>
</dbReference>